<feature type="transmembrane region" description="Helical" evidence="1">
    <location>
        <begin position="6"/>
        <end position="28"/>
    </location>
</feature>
<dbReference type="RefSeq" id="WP_011256163.1">
    <property type="nucleotide sequence ID" value="NC_005295.2"/>
</dbReference>
<keyword evidence="3" id="KW-1185">Reference proteome</keyword>
<dbReference type="KEGG" id="erw:ERWE_CDS_07690"/>
<dbReference type="AlphaFoldDB" id="A0A0H3M1V1"/>
<reference evidence="2 3" key="1">
    <citation type="journal article" date="2006" name="J. Bacteriol.">
        <title>Comparative genomic analysis of three strains of Ehrlichia ruminantium reveals an active process of genome size plasticity.</title>
        <authorList>
            <person name="Frutos R."/>
            <person name="Viari A."/>
            <person name="Ferraz C."/>
            <person name="Morgat A."/>
            <person name="Eychenie S."/>
            <person name="Kandassami Y."/>
            <person name="Chantal I."/>
            <person name="Bensaid A."/>
            <person name="Coissac E."/>
            <person name="Vachiery N."/>
            <person name="Demaille J."/>
            <person name="Martinez D."/>
        </authorList>
    </citation>
    <scope>NUCLEOTIDE SEQUENCE [LARGE SCALE GENOMIC DNA]</scope>
    <source>
        <strain evidence="2 3">Welgevonden</strain>
    </source>
</reference>
<gene>
    <name evidence="2" type="ordered locus">ERWE_CDS_07690</name>
</gene>
<organism evidence="2 3">
    <name type="scientific">Ehrlichia ruminantium (strain Welgevonden)</name>
    <dbReference type="NCBI Taxonomy" id="254945"/>
    <lineage>
        <taxon>Bacteria</taxon>
        <taxon>Pseudomonadati</taxon>
        <taxon>Pseudomonadota</taxon>
        <taxon>Alphaproteobacteria</taxon>
        <taxon>Rickettsiales</taxon>
        <taxon>Anaplasmataceae</taxon>
        <taxon>Ehrlichia</taxon>
    </lineage>
</organism>
<evidence type="ECO:0000256" key="1">
    <source>
        <dbReference type="SAM" id="Phobius"/>
    </source>
</evidence>
<keyword evidence="1" id="KW-0472">Membrane</keyword>
<evidence type="ECO:0000313" key="3">
    <source>
        <dbReference type="Proteomes" id="UP000001021"/>
    </source>
</evidence>
<sequence length="61" mass="7287">MNGGIDIFYFSILWLMESIIVNCLVANIKVDKKELVRWLSSISKLEKFRMDRNKMICYKIK</sequence>
<keyword evidence="1" id="KW-0812">Transmembrane</keyword>
<name>A0A0H3M1V1_EHRRW</name>
<dbReference type="HOGENOM" id="CLU_2915144_0_0_5"/>
<protein>
    <submittedName>
        <fullName evidence="2">Uncharacterized protein</fullName>
    </submittedName>
</protein>
<dbReference type="EMBL" id="CR925678">
    <property type="protein sequence ID" value="CAI27263.1"/>
    <property type="molecule type" value="Genomic_DNA"/>
</dbReference>
<dbReference type="Proteomes" id="UP000001021">
    <property type="component" value="Chromosome"/>
</dbReference>
<dbReference type="GeneID" id="33058197"/>
<keyword evidence="1" id="KW-1133">Transmembrane helix</keyword>
<evidence type="ECO:0000313" key="2">
    <source>
        <dbReference type="EMBL" id="CAI27263.1"/>
    </source>
</evidence>
<proteinExistence type="predicted"/>
<accession>A0A0H3M1V1</accession>